<evidence type="ECO:0000313" key="3">
    <source>
        <dbReference type="Proteomes" id="UP000199777"/>
    </source>
</evidence>
<gene>
    <name evidence="2" type="ORF">SAMN05421758_1231</name>
</gene>
<dbReference type="EMBL" id="FTOK01000023">
    <property type="protein sequence ID" value="SIT00653.1"/>
    <property type="molecule type" value="Genomic_DNA"/>
</dbReference>
<dbReference type="SUPFAM" id="SSF56349">
    <property type="entry name" value="DNA breaking-rejoining enzymes"/>
    <property type="match status" value="1"/>
</dbReference>
<evidence type="ECO:0008006" key="4">
    <source>
        <dbReference type="Google" id="ProtNLM"/>
    </source>
</evidence>
<evidence type="ECO:0000313" key="2">
    <source>
        <dbReference type="EMBL" id="SIT00653.1"/>
    </source>
</evidence>
<evidence type="ECO:0000256" key="1">
    <source>
        <dbReference type="ARBA" id="ARBA00023172"/>
    </source>
</evidence>
<dbReference type="Gene3D" id="1.10.443.10">
    <property type="entry name" value="Intergrase catalytic core"/>
    <property type="match status" value="1"/>
</dbReference>
<name>A0ABY1L0D1_9BACI</name>
<comment type="caution">
    <text evidence="2">The sequence shown here is derived from an EMBL/GenBank/DDBJ whole genome shotgun (WGS) entry which is preliminary data.</text>
</comment>
<reference evidence="2 3" key="1">
    <citation type="submission" date="2017-01" db="EMBL/GenBank/DDBJ databases">
        <authorList>
            <person name="Varghese N."/>
            <person name="Submissions S."/>
        </authorList>
    </citation>
    <scope>NUCLEOTIDE SEQUENCE [LARGE SCALE GENOMIC DNA]</scope>
    <source>
        <strain evidence="2 3">DSM 22782</strain>
    </source>
</reference>
<dbReference type="InterPro" id="IPR013762">
    <property type="entry name" value="Integrase-like_cat_sf"/>
</dbReference>
<organism evidence="2 3">
    <name type="scientific">Salimicrobium salexigens</name>
    <dbReference type="NCBI Taxonomy" id="908941"/>
    <lineage>
        <taxon>Bacteria</taxon>
        <taxon>Bacillati</taxon>
        <taxon>Bacillota</taxon>
        <taxon>Bacilli</taxon>
        <taxon>Bacillales</taxon>
        <taxon>Bacillaceae</taxon>
        <taxon>Salimicrobium</taxon>
    </lineage>
</organism>
<dbReference type="Proteomes" id="UP000199777">
    <property type="component" value="Unassembled WGS sequence"/>
</dbReference>
<keyword evidence="3" id="KW-1185">Reference proteome</keyword>
<dbReference type="InterPro" id="IPR011010">
    <property type="entry name" value="DNA_brk_join_enz"/>
</dbReference>
<protein>
    <recommendedName>
        <fullName evidence="4">Phage integrase family protein</fullName>
    </recommendedName>
</protein>
<feature type="non-terminal residue" evidence="2">
    <location>
        <position position="462"/>
    </location>
</feature>
<proteinExistence type="predicted"/>
<sequence>MDKIIPSNSIPNKSEYWDLIASTLSSYEVKEISDNGKVARRVVNDDYFLVNDVWNIHEIAKVPNFKDTNTKRIAHNLYFECDSSTINMELKFVFFSQLFSDRWALRSLFKGLNHSVKLLGEYLEERHPNLTSLLDLDIEKEEKLWIFWLNRKGIKTRYITTLRGEEINAKTLPAKSIRMIYNPLLRLTDTRDEWEKDRWDIRELNKRYDFGFNVSSTSYYIDFLGIENNSFRKVFKEYIKGRLISGKNFVWGTSLQYKVFVGNFLNSISKQNPKWNDLRELERKHLEKYLEELNEHTTKLTNPKSYINKALKLIRNFIRDLQTFEKFEDFAPKKTVHRLIYSEDIPTVPKKSDDDINYIPDYVLEQLFDNLNDLHPDVQPIVWIAFKTGLRISDTLGLTQDSLGRINGKPNLTTDIEKTYVIGHKIPIDDHLADIIAALIERSKQYSNDDNNPERYLFVRYR</sequence>
<keyword evidence="1" id="KW-0233">DNA recombination</keyword>
<accession>A0ABY1L0D1</accession>